<dbReference type="Pfam" id="PF01026">
    <property type="entry name" value="TatD_DNase"/>
    <property type="match status" value="1"/>
</dbReference>
<keyword evidence="4" id="KW-0378">Hydrolase</keyword>
<dbReference type="PIRSF" id="PIRSF005902">
    <property type="entry name" value="DNase_TatD"/>
    <property type="match status" value="1"/>
</dbReference>
<evidence type="ECO:0000256" key="4">
    <source>
        <dbReference type="ARBA" id="ARBA00022801"/>
    </source>
</evidence>
<sequence>MPLQESPYPIVDIGTNLLGVEQLQRARELNVQPLILTGTDLAGSRKRADLVRRHPGTLYSTAGIHPHQAKTFSPAVLEELRQLAQMPGVVAVGETGLDYNRNFSSPAQQRASFRAHVQLAAELDLPLFCHEREAHADFVAVLDEFPRLPPVIVHCFTGERPELHDYVQRGYYIGVTGYLGMQRRGAALREFLAAEVPLERLMIETDAPYMAPDAARPHIGRNNAPFTLPLVLDVVALLYGMDRADTARRLTQTTVEVFRLQAVHQS</sequence>
<dbReference type="InParanoid" id="A9URM3"/>
<name>A9URM3_MONBE</name>
<accession>A9URM3</accession>
<comment type="similarity">
    <text evidence="1">Belongs to the metallo-dependent hydrolases superfamily. TatD-type hydrolase family.</text>
</comment>
<feature type="binding site" evidence="5">
    <location>
        <position position="154"/>
    </location>
    <ligand>
        <name>a divalent metal cation</name>
        <dbReference type="ChEBI" id="CHEBI:60240"/>
        <label>2</label>
    </ligand>
</feature>
<dbReference type="Gene3D" id="3.20.20.140">
    <property type="entry name" value="Metal-dependent hydrolases"/>
    <property type="match status" value="1"/>
</dbReference>
<dbReference type="GeneID" id="5888303"/>
<dbReference type="SUPFAM" id="SSF51556">
    <property type="entry name" value="Metallo-dependent hydrolases"/>
    <property type="match status" value="1"/>
</dbReference>
<evidence type="ECO:0000256" key="5">
    <source>
        <dbReference type="PIRSR" id="PIRSR005902-1"/>
    </source>
</evidence>
<reference evidence="6 7" key="1">
    <citation type="journal article" date="2008" name="Nature">
        <title>The genome of the choanoflagellate Monosiga brevicollis and the origin of metazoans.</title>
        <authorList>
            <consortium name="JGI Sequencing"/>
            <person name="King N."/>
            <person name="Westbrook M.J."/>
            <person name="Young S.L."/>
            <person name="Kuo A."/>
            <person name="Abedin M."/>
            <person name="Chapman J."/>
            <person name="Fairclough S."/>
            <person name="Hellsten U."/>
            <person name="Isogai Y."/>
            <person name="Letunic I."/>
            <person name="Marr M."/>
            <person name="Pincus D."/>
            <person name="Putnam N."/>
            <person name="Rokas A."/>
            <person name="Wright K.J."/>
            <person name="Zuzow R."/>
            <person name="Dirks W."/>
            <person name="Good M."/>
            <person name="Goodstein D."/>
            <person name="Lemons D."/>
            <person name="Li W."/>
            <person name="Lyons J.B."/>
            <person name="Morris A."/>
            <person name="Nichols S."/>
            <person name="Richter D.J."/>
            <person name="Salamov A."/>
            <person name="Bork P."/>
            <person name="Lim W.A."/>
            <person name="Manning G."/>
            <person name="Miller W.T."/>
            <person name="McGinnis W."/>
            <person name="Shapiro H."/>
            <person name="Tjian R."/>
            <person name="Grigoriev I.V."/>
            <person name="Rokhsar D."/>
        </authorList>
    </citation>
    <scope>NUCLEOTIDE SEQUENCE [LARGE SCALE GENOMIC DNA]</scope>
    <source>
        <strain evidence="7">MX1 / ATCC 50154</strain>
    </source>
</reference>
<dbReference type="PANTHER" id="PTHR10060">
    <property type="entry name" value="TATD FAMILY DEOXYRIBONUCLEASE"/>
    <property type="match status" value="1"/>
</dbReference>
<protein>
    <submittedName>
        <fullName evidence="6">Uncharacterized protein</fullName>
    </submittedName>
</protein>
<dbReference type="GO" id="GO:0004518">
    <property type="term" value="F:nuclease activity"/>
    <property type="evidence" value="ECO:0007669"/>
    <property type="project" value="UniProtKB-KW"/>
</dbReference>
<dbReference type="PROSITE" id="PS01091">
    <property type="entry name" value="TATD_3"/>
    <property type="match status" value="1"/>
</dbReference>
<dbReference type="STRING" id="81824.A9URM3"/>
<evidence type="ECO:0000256" key="2">
    <source>
        <dbReference type="ARBA" id="ARBA00022722"/>
    </source>
</evidence>
<dbReference type="OMA" id="PRNEPAK"/>
<keyword evidence="2" id="KW-0540">Nuclease</keyword>
<evidence type="ECO:0000313" key="6">
    <source>
        <dbReference type="EMBL" id="EDQ92268.1"/>
    </source>
</evidence>
<feature type="binding site" evidence="5">
    <location>
        <position position="130"/>
    </location>
    <ligand>
        <name>a divalent metal cation</name>
        <dbReference type="ChEBI" id="CHEBI:60240"/>
        <label>2</label>
    </ligand>
</feature>
<dbReference type="PANTHER" id="PTHR10060:SF15">
    <property type="entry name" value="DEOXYRIBONUCLEASE TATDN1"/>
    <property type="match status" value="1"/>
</dbReference>
<dbReference type="InterPro" id="IPR032466">
    <property type="entry name" value="Metal_Hydrolase"/>
</dbReference>
<dbReference type="eggNOG" id="KOG3020">
    <property type="taxonomic scope" value="Eukaryota"/>
</dbReference>
<dbReference type="GO" id="GO:0016788">
    <property type="term" value="F:hydrolase activity, acting on ester bonds"/>
    <property type="evidence" value="ECO:0007669"/>
    <property type="project" value="InterPro"/>
</dbReference>
<evidence type="ECO:0000256" key="3">
    <source>
        <dbReference type="ARBA" id="ARBA00022723"/>
    </source>
</evidence>
<dbReference type="RefSeq" id="XP_001743554.1">
    <property type="nucleotide sequence ID" value="XM_001743502.1"/>
</dbReference>
<gene>
    <name evidence="6" type="ORF">MONBRDRAFT_17838</name>
</gene>
<dbReference type="InterPro" id="IPR001130">
    <property type="entry name" value="TatD-like"/>
</dbReference>
<keyword evidence="3 5" id="KW-0479">Metal-binding</keyword>
<dbReference type="InterPro" id="IPR018228">
    <property type="entry name" value="DNase_TatD-rel_CS"/>
</dbReference>
<feature type="binding site" evidence="5">
    <location>
        <position position="94"/>
    </location>
    <ligand>
        <name>a divalent metal cation</name>
        <dbReference type="ChEBI" id="CHEBI:60240"/>
        <label>1</label>
    </ligand>
</feature>
<dbReference type="EMBL" id="CH991544">
    <property type="protein sequence ID" value="EDQ92268.1"/>
    <property type="molecule type" value="Genomic_DNA"/>
</dbReference>
<dbReference type="Proteomes" id="UP000001357">
    <property type="component" value="Unassembled WGS sequence"/>
</dbReference>
<dbReference type="InterPro" id="IPR050891">
    <property type="entry name" value="TatD-type_Hydrolase"/>
</dbReference>
<dbReference type="KEGG" id="mbr:MONBRDRAFT_17838"/>
<dbReference type="FunFam" id="3.20.20.140:FF:000005">
    <property type="entry name" value="TatD family hydrolase"/>
    <property type="match status" value="1"/>
</dbReference>
<dbReference type="AlphaFoldDB" id="A9URM3"/>
<keyword evidence="7" id="KW-1185">Reference proteome</keyword>
<proteinExistence type="inferred from homology"/>
<feature type="binding site" evidence="5">
    <location>
        <position position="206"/>
    </location>
    <ligand>
        <name>a divalent metal cation</name>
        <dbReference type="ChEBI" id="CHEBI:60240"/>
        <label>1</label>
    </ligand>
</feature>
<evidence type="ECO:0000313" key="7">
    <source>
        <dbReference type="Proteomes" id="UP000001357"/>
    </source>
</evidence>
<dbReference type="CDD" id="cd01310">
    <property type="entry name" value="TatD_DNAse"/>
    <property type="match status" value="1"/>
</dbReference>
<dbReference type="GO" id="GO:0046872">
    <property type="term" value="F:metal ion binding"/>
    <property type="evidence" value="ECO:0007669"/>
    <property type="project" value="UniProtKB-KW"/>
</dbReference>
<evidence type="ECO:0000256" key="1">
    <source>
        <dbReference type="ARBA" id="ARBA00009275"/>
    </source>
</evidence>
<organism evidence="6 7">
    <name type="scientific">Monosiga brevicollis</name>
    <name type="common">Choanoflagellate</name>
    <dbReference type="NCBI Taxonomy" id="81824"/>
    <lineage>
        <taxon>Eukaryota</taxon>
        <taxon>Choanoflagellata</taxon>
        <taxon>Craspedida</taxon>
        <taxon>Salpingoecidae</taxon>
        <taxon>Monosiga</taxon>
    </lineage>
</organism>